<evidence type="ECO:0000313" key="2">
    <source>
        <dbReference type="Proteomes" id="UP000050863"/>
    </source>
</evidence>
<keyword evidence="2" id="KW-1185">Reference proteome</keyword>
<reference evidence="1 2" key="1">
    <citation type="submission" date="2014-03" db="EMBL/GenBank/DDBJ databases">
        <title>Bradyrhizobium valentinum sp. nov., isolated from effective nodules of Lupinus mariae-josephae, a lupine endemic of basic-lime soils in Eastern Spain.</title>
        <authorList>
            <person name="Duran D."/>
            <person name="Rey L."/>
            <person name="Navarro A."/>
            <person name="Busquets A."/>
            <person name="Imperial J."/>
            <person name="Ruiz-Argueso T."/>
        </authorList>
    </citation>
    <scope>NUCLEOTIDE SEQUENCE [LARGE SCALE GENOMIC DNA]</scope>
    <source>
        <strain evidence="1 2">PAC68</strain>
    </source>
</reference>
<dbReference type="STRING" id="280332.CQ12_26715"/>
<evidence type="ECO:0008006" key="3">
    <source>
        <dbReference type="Google" id="ProtNLM"/>
    </source>
</evidence>
<dbReference type="AlphaFoldDB" id="A0A0R3LUN6"/>
<protein>
    <recommendedName>
        <fullName evidence="3">PAS domain-containing protein</fullName>
    </recommendedName>
</protein>
<comment type="caution">
    <text evidence="1">The sequence shown here is derived from an EMBL/GenBank/DDBJ whole genome shotgun (WGS) entry which is preliminary data.</text>
</comment>
<name>A0A0R3LUN6_9BRAD</name>
<dbReference type="Proteomes" id="UP000050863">
    <property type="component" value="Unassembled WGS sequence"/>
</dbReference>
<proteinExistence type="predicted"/>
<accession>A0A0R3LUN6</accession>
<sequence length="88" mass="9443">MWLPMLTPGGHVLAMTEAELQWRALGDPRLAAYAASPLPAWLWTADGKRILWANAAGARVLGAASAATLAEKAFGPADRHRRQIARLA</sequence>
<organism evidence="1 2">
    <name type="scientific">Bradyrhizobium jicamae</name>
    <dbReference type="NCBI Taxonomy" id="280332"/>
    <lineage>
        <taxon>Bacteria</taxon>
        <taxon>Pseudomonadati</taxon>
        <taxon>Pseudomonadota</taxon>
        <taxon>Alphaproteobacteria</taxon>
        <taxon>Hyphomicrobiales</taxon>
        <taxon>Nitrobacteraceae</taxon>
        <taxon>Bradyrhizobium</taxon>
    </lineage>
</organism>
<gene>
    <name evidence="1" type="ORF">CQ12_26715</name>
</gene>
<feature type="non-terminal residue" evidence="1">
    <location>
        <position position="88"/>
    </location>
</feature>
<dbReference type="EMBL" id="LLXZ01000081">
    <property type="protein sequence ID" value="KRR08813.1"/>
    <property type="molecule type" value="Genomic_DNA"/>
</dbReference>
<evidence type="ECO:0000313" key="1">
    <source>
        <dbReference type="EMBL" id="KRR08813.1"/>
    </source>
</evidence>